<dbReference type="RefSeq" id="WP_378268668.1">
    <property type="nucleotide sequence ID" value="NZ_JBHUKR010000019.1"/>
</dbReference>
<accession>A0ABW5G0K4</accession>
<dbReference type="PANTHER" id="PTHR44688">
    <property type="entry name" value="DNA-BINDING TRANSCRIPTIONAL ACTIVATOR DEVR_DOSR"/>
    <property type="match status" value="1"/>
</dbReference>
<keyword evidence="6" id="KW-1185">Reference proteome</keyword>
<evidence type="ECO:0000256" key="1">
    <source>
        <dbReference type="ARBA" id="ARBA00023015"/>
    </source>
</evidence>
<protein>
    <submittedName>
        <fullName evidence="5">LuxR C-terminal-related transcriptional regulator</fullName>
    </submittedName>
</protein>
<evidence type="ECO:0000259" key="4">
    <source>
        <dbReference type="PROSITE" id="PS50043"/>
    </source>
</evidence>
<keyword evidence="1" id="KW-0805">Transcription regulation</keyword>
<keyword evidence="3" id="KW-0804">Transcription</keyword>
<gene>
    <name evidence="5" type="ORF">ACFSXZ_29925</name>
</gene>
<comment type="caution">
    <text evidence="5">The sequence shown here is derived from an EMBL/GenBank/DDBJ whole genome shotgun (WGS) entry which is preliminary data.</text>
</comment>
<dbReference type="Gene3D" id="3.40.50.2300">
    <property type="match status" value="1"/>
</dbReference>
<sequence length="207" mass="22702">MDRVRVGVFAADSLMQEGLTSFLRTRPELRVADRTELGERDVMVVQADRLTREVVAELQSGDGRAVVPKVLLAGELRDNEIVHVAESRVVAVLPRSRTSGDRLVEAIVAAASGRGLMPSDVLGRLVDSVRRLHEEVLLPRGIGSAGLTAREVDVLRLVAEGWDTAKIADKLCYSERTVKNVIYSMTTRLKLRNRPHAVAYAVRAGVI</sequence>
<dbReference type="Proteomes" id="UP001597417">
    <property type="component" value="Unassembled WGS sequence"/>
</dbReference>
<dbReference type="PRINTS" id="PR00038">
    <property type="entry name" value="HTHLUXR"/>
</dbReference>
<dbReference type="PANTHER" id="PTHR44688:SF16">
    <property type="entry name" value="DNA-BINDING TRANSCRIPTIONAL ACTIVATOR DEVR_DOSR"/>
    <property type="match status" value="1"/>
</dbReference>
<dbReference type="PROSITE" id="PS50043">
    <property type="entry name" value="HTH_LUXR_2"/>
    <property type="match status" value="1"/>
</dbReference>
<dbReference type="SUPFAM" id="SSF46894">
    <property type="entry name" value="C-terminal effector domain of the bipartite response regulators"/>
    <property type="match status" value="1"/>
</dbReference>
<evidence type="ECO:0000313" key="5">
    <source>
        <dbReference type="EMBL" id="MFD2420553.1"/>
    </source>
</evidence>
<evidence type="ECO:0000256" key="2">
    <source>
        <dbReference type="ARBA" id="ARBA00023125"/>
    </source>
</evidence>
<dbReference type="EMBL" id="JBHUKR010000019">
    <property type="protein sequence ID" value="MFD2420553.1"/>
    <property type="molecule type" value="Genomic_DNA"/>
</dbReference>
<dbReference type="PROSITE" id="PS00622">
    <property type="entry name" value="HTH_LUXR_1"/>
    <property type="match status" value="1"/>
</dbReference>
<proteinExistence type="predicted"/>
<dbReference type="InterPro" id="IPR016032">
    <property type="entry name" value="Sig_transdc_resp-reg_C-effctor"/>
</dbReference>
<dbReference type="Pfam" id="PF00196">
    <property type="entry name" value="GerE"/>
    <property type="match status" value="1"/>
</dbReference>
<feature type="domain" description="HTH luxR-type" evidence="4">
    <location>
        <begin position="140"/>
        <end position="205"/>
    </location>
</feature>
<dbReference type="CDD" id="cd06170">
    <property type="entry name" value="LuxR_C_like"/>
    <property type="match status" value="1"/>
</dbReference>
<evidence type="ECO:0000256" key="3">
    <source>
        <dbReference type="ARBA" id="ARBA00023163"/>
    </source>
</evidence>
<dbReference type="InterPro" id="IPR000792">
    <property type="entry name" value="Tscrpt_reg_LuxR_C"/>
</dbReference>
<dbReference type="SMART" id="SM00421">
    <property type="entry name" value="HTH_LUXR"/>
    <property type="match status" value="1"/>
</dbReference>
<keyword evidence="2" id="KW-0238">DNA-binding</keyword>
<evidence type="ECO:0000313" key="6">
    <source>
        <dbReference type="Proteomes" id="UP001597417"/>
    </source>
</evidence>
<reference evidence="6" key="1">
    <citation type="journal article" date="2019" name="Int. J. Syst. Evol. Microbiol.">
        <title>The Global Catalogue of Microorganisms (GCM) 10K type strain sequencing project: providing services to taxonomists for standard genome sequencing and annotation.</title>
        <authorList>
            <consortium name="The Broad Institute Genomics Platform"/>
            <consortium name="The Broad Institute Genome Sequencing Center for Infectious Disease"/>
            <person name="Wu L."/>
            <person name="Ma J."/>
        </authorList>
    </citation>
    <scope>NUCLEOTIDE SEQUENCE [LARGE SCALE GENOMIC DNA]</scope>
    <source>
        <strain evidence="6">CGMCC 4.7645</strain>
    </source>
</reference>
<organism evidence="5 6">
    <name type="scientific">Amycolatopsis pigmentata</name>
    <dbReference type="NCBI Taxonomy" id="450801"/>
    <lineage>
        <taxon>Bacteria</taxon>
        <taxon>Bacillati</taxon>
        <taxon>Actinomycetota</taxon>
        <taxon>Actinomycetes</taxon>
        <taxon>Pseudonocardiales</taxon>
        <taxon>Pseudonocardiaceae</taxon>
        <taxon>Amycolatopsis</taxon>
    </lineage>
</organism>
<name>A0ABW5G0K4_9PSEU</name>